<protein>
    <recommendedName>
        <fullName evidence="3">DUF1488 family protein</fullName>
    </recommendedName>
</protein>
<evidence type="ECO:0000313" key="1">
    <source>
        <dbReference type="EMBL" id="RYC29280.1"/>
    </source>
</evidence>
<name>A0A4Q2TZS0_9HYPH</name>
<organism evidence="1 2">
    <name type="scientific">Lichenibacterium minor</name>
    <dbReference type="NCBI Taxonomy" id="2316528"/>
    <lineage>
        <taxon>Bacteria</taxon>
        <taxon>Pseudomonadati</taxon>
        <taxon>Pseudomonadota</taxon>
        <taxon>Alphaproteobacteria</taxon>
        <taxon>Hyphomicrobiales</taxon>
        <taxon>Lichenihabitantaceae</taxon>
        <taxon>Lichenibacterium</taxon>
    </lineage>
</organism>
<dbReference type="Proteomes" id="UP000290759">
    <property type="component" value="Unassembled WGS sequence"/>
</dbReference>
<dbReference type="OrthoDB" id="8452407at2"/>
<accession>A0A4Q2TZS0</accession>
<gene>
    <name evidence="1" type="ORF">D3273_24815</name>
</gene>
<comment type="caution">
    <text evidence="1">The sequence shown here is derived from an EMBL/GenBank/DDBJ whole genome shotgun (WGS) entry which is preliminary data.</text>
</comment>
<dbReference type="AlphaFoldDB" id="A0A4Q2TZS0"/>
<dbReference type="RefSeq" id="WP_129229648.1">
    <property type="nucleotide sequence ID" value="NZ_QYBB01000059.1"/>
</dbReference>
<evidence type="ECO:0008006" key="3">
    <source>
        <dbReference type="Google" id="ProtNLM"/>
    </source>
</evidence>
<sequence>MTTARLPLKGAWIDIAYDGDTLTLAAVGSPLQYLVKAPTSIPARHKQSEERGRLRRLAVAALRDAGADGDLDDAEIVWSYRAG</sequence>
<keyword evidence="2" id="KW-1185">Reference proteome</keyword>
<evidence type="ECO:0000313" key="2">
    <source>
        <dbReference type="Proteomes" id="UP000290759"/>
    </source>
</evidence>
<dbReference type="EMBL" id="QYBB01000059">
    <property type="protein sequence ID" value="RYC29280.1"/>
    <property type="molecule type" value="Genomic_DNA"/>
</dbReference>
<reference evidence="1 2" key="1">
    <citation type="submission" date="2018-12" db="EMBL/GenBank/DDBJ databases">
        <authorList>
            <person name="Grouzdev D.S."/>
            <person name="Krutkina M.S."/>
        </authorList>
    </citation>
    <scope>NUCLEOTIDE SEQUENCE [LARGE SCALE GENOMIC DNA]</scope>
    <source>
        <strain evidence="1 2">RmlP026</strain>
    </source>
</reference>
<reference evidence="1 2" key="2">
    <citation type="submission" date="2019-02" db="EMBL/GenBank/DDBJ databases">
        <title>'Lichenibacterium ramalinii' gen. nov. sp. nov., 'Lichenibacterium minor' gen. nov. sp. nov.</title>
        <authorList>
            <person name="Pankratov T."/>
        </authorList>
    </citation>
    <scope>NUCLEOTIDE SEQUENCE [LARGE SCALE GENOMIC DNA]</scope>
    <source>
        <strain evidence="1 2">RmlP026</strain>
    </source>
</reference>
<proteinExistence type="predicted"/>